<evidence type="ECO:0000313" key="12">
    <source>
        <dbReference type="Proteomes" id="UP001217089"/>
    </source>
</evidence>
<dbReference type="EMBL" id="JARBDR010000657">
    <property type="protein sequence ID" value="KAJ8309026.1"/>
    <property type="molecule type" value="Genomic_DNA"/>
</dbReference>
<dbReference type="Gene3D" id="3.30.200.20">
    <property type="entry name" value="Phosphorylase Kinase, domain 1"/>
    <property type="match status" value="2"/>
</dbReference>
<dbReference type="Pfam" id="PF00069">
    <property type="entry name" value="Pkinase"/>
    <property type="match status" value="1"/>
</dbReference>
<evidence type="ECO:0000256" key="5">
    <source>
        <dbReference type="ARBA" id="ARBA00022741"/>
    </source>
</evidence>
<keyword evidence="5" id="KW-0547">Nucleotide-binding</keyword>
<keyword evidence="12" id="KW-1185">Reference proteome</keyword>
<comment type="catalytic activity">
    <reaction evidence="9">
        <text>L-seryl-[protein] + ATP = O-phospho-L-seryl-[protein] + ADP + H(+)</text>
        <dbReference type="Rhea" id="RHEA:17989"/>
        <dbReference type="Rhea" id="RHEA-COMP:9863"/>
        <dbReference type="Rhea" id="RHEA-COMP:11604"/>
        <dbReference type="ChEBI" id="CHEBI:15378"/>
        <dbReference type="ChEBI" id="CHEBI:29999"/>
        <dbReference type="ChEBI" id="CHEBI:30616"/>
        <dbReference type="ChEBI" id="CHEBI:83421"/>
        <dbReference type="ChEBI" id="CHEBI:456216"/>
        <dbReference type="EC" id="2.7.11.1"/>
    </reaction>
</comment>
<evidence type="ECO:0000313" key="11">
    <source>
        <dbReference type="EMBL" id="KAJ8309026.1"/>
    </source>
</evidence>
<keyword evidence="4" id="KW-0808">Transferase</keyword>
<dbReference type="Proteomes" id="UP001217089">
    <property type="component" value="Unassembled WGS sequence"/>
</dbReference>
<sequence>MENGEEPDFGRRVVRKSNDATGDYVGTSKIGDLMVDTGKTSSGSGHKPKVAKMPACTLDDFEIVCTIGSGSYGTCKKVRRKKDRKILAWKEMDYGSMTESEKQMLVSEVNLLRELKHPHIVRYHDRIIDRSKTTIYIIMEYCDGGDLASIISRNKKKGTYVDEDFVWKILIQMTSALEECHRRKDGKAVLHRDLKPANVFLDSDNNVKLGDFGLARVLHHETSFARTYVGTPYYMSPELVNNMSYNEKSDVWAMGCMLYELCALHPPFIATNQSELNKKICLGEFKRIPSQYSEHLNALLAKMLRVDVHKRPSIKDVLSEPIVLKKQSSFERRHSSGSLPTSVENLKALQQWEEDLKVRERKLELREQEIETRERNISVREKLLEERIKRSELYQNEYRRKNSLDNLVVPSIGDAGRKFKCDGPLSPILPPPKREVAFIKPHIIPRKIERSRTPLHQLDELFNRGMPL</sequence>
<keyword evidence="7" id="KW-0067">ATP-binding</keyword>
<comment type="caution">
    <text evidence="11">The sequence shown here is derived from an EMBL/GenBank/DDBJ whole genome shotgun (WGS) entry which is preliminary data.</text>
</comment>
<evidence type="ECO:0000256" key="2">
    <source>
        <dbReference type="ARBA" id="ARBA00012513"/>
    </source>
</evidence>
<dbReference type="InterPro" id="IPR000719">
    <property type="entry name" value="Prot_kinase_dom"/>
</dbReference>
<dbReference type="SUPFAM" id="SSF56112">
    <property type="entry name" value="Protein kinase-like (PK-like)"/>
    <property type="match status" value="1"/>
</dbReference>
<name>A0ABQ9EYJ9_TEGGR</name>
<protein>
    <recommendedName>
        <fullName evidence="2">non-specific serine/threonine protein kinase</fullName>
        <ecNumber evidence="2">2.7.11.1</ecNumber>
    </recommendedName>
</protein>
<dbReference type="InterPro" id="IPR011009">
    <property type="entry name" value="Kinase-like_dom_sf"/>
</dbReference>
<evidence type="ECO:0000256" key="4">
    <source>
        <dbReference type="ARBA" id="ARBA00022679"/>
    </source>
</evidence>
<comment type="catalytic activity">
    <reaction evidence="8">
        <text>L-threonyl-[protein] + ATP = O-phospho-L-threonyl-[protein] + ADP + H(+)</text>
        <dbReference type="Rhea" id="RHEA:46608"/>
        <dbReference type="Rhea" id="RHEA-COMP:11060"/>
        <dbReference type="Rhea" id="RHEA-COMP:11605"/>
        <dbReference type="ChEBI" id="CHEBI:15378"/>
        <dbReference type="ChEBI" id="CHEBI:30013"/>
        <dbReference type="ChEBI" id="CHEBI:30616"/>
        <dbReference type="ChEBI" id="CHEBI:61977"/>
        <dbReference type="ChEBI" id="CHEBI:456216"/>
        <dbReference type="EC" id="2.7.11.1"/>
    </reaction>
</comment>
<organism evidence="11 12">
    <name type="scientific">Tegillarca granosa</name>
    <name type="common">Malaysian cockle</name>
    <name type="synonym">Anadara granosa</name>
    <dbReference type="NCBI Taxonomy" id="220873"/>
    <lineage>
        <taxon>Eukaryota</taxon>
        <taxon>Metazoa</taxon>
        <taxon>Spiralia</taxon>
        <taxon>Lophotrochozoa</taxon>
        <taxon>Mollusca</taxon>
        <taxon>Bivalvia</taxon>
        <taxon>Autobranchia</taxon>
        <taxon>Pteriomorphia</taxon>
        <taxon>Arcoida</taxon>
        <taxon>Arcoidea</taxon>
        <taxon>Arcidae</taxon>
        <taxon>Tegillarca</taxon>
    </lineage>
</organism>
<dbReference type="EC" id="2.7.11.1" evidence="2"/>
<evidence type="ECO:0000256" key="3">
    <source>
        <dbReference type="ARBA" id="ARBA00022527"/>
    </source>
</evidence>
<dbReference type="PROSITE" id="PS50011">
    <property type="entry name" value="PROTEIN_KINASE_DOM"/>
    <property type="match status" value="1"/>
</dbReference>
<evidence type="ECO:0000256" key="6">
    <source>
        <dbReference type="ARBA" id="ARBA00022777"/>
    </source>
</evidence>
<dbReference type="SMART" id="SM00220">
    <property type="entry name" value="S_TKc"/>
    <property type="match status" value="1"/>
</dbReference>
<dbReference type="Gene3D" id="1.10.510.10">
    <property type="entry name" value="Transferase(Phosphotransferase) domain 1"/>
    <property type="match status" value="1"/>
</dbReference>
<dbReference type="PANTHER" id="PTHR44899">
    <property type="entry name" value="CAMK FAMILY PROTEIN KINASE"/>
    <property type="match status" value="1"/>
</dbReference>
<proteinExistence type="inferred from homology"/>
<keyword evidence="3" id="KW-0723">Serine/threonine-protein kinase</keyword>
<reference evidence="11 12" key="1">
    <citation type="submission" date="2022-12" db="EMBL/GenBank/DDBJ databases">
        <title>Chromosome-level genome of Tegillarca granosa.</title>
        <authorList>
            <person name="Kim J."/>
        </authorList>
    </citation>
    <scope>NUCLEOTIDE SEQUENCE [LARGE SCALE GENOMIC DNA]</scope>
    <source>
        <strain evidence="11">Teg-2019</strain>
        <tissue evidence="11">Adductor muscle</tissue>
    </source>
</reference>
<keyword evidence="6" id="KW-0418">Kinase</keyword>
<evidence type="ECO:0000256" key="7">
    <source>
        <dbReference type="ARBA" id="ARBA00022840"/>
    </source>
</evidence>
<evidence type="ECO:0000256" key="1">
    <source>
        <dbReference type="ARBA" id="ARBA00010886"/>
    </source>
</evidence>
<evidence type="ECO:0000256" key="8">
    <source>
        <dbReference type="ARBA" id="ARBA00047899"/>
    </source>
</evidence>
<evidence type="ECO:0000256" key="9">
    <source>
        <dbReference type="ARBA" id="ARBA00048679"/>
    </source>
</evidence>
<dbReference type="PANTHER" id="PTHR44899:SF10">
    <property type="entry name" value="NIMA-RELATED KINASE 2"/>
    <property type="match status" value="1"/>
</dbReference>
<evidence type="ECO:0000259" key="10">
    <source>
        <dbReference type="PROSITE" id="PS50011"/>
    </source>
</evidence>
<gene>
    <name evidence="11" type="ORF">KUTeg_013900</name>
</gene>
<accession>A0ABQ9EYJ9</accession>
<dbReference type="CDD" id="cd08217">
    <property type="entry name" value="STKc_Nek2"/>
    <property type="match status" value="1"/>
</dbReference>
<dbReference type="PROSITE" id="PS00108">
    <property type="entry name" value="PROTEIN_KINASE_ST"/>
    <property type="match status" value="1"/>
</dbReference>
<dbReference type="InterPro" id="IPR051131">
    <property type="entry name" value="NEK_Ser/Thr_kinase_NIMA"/>
</dbReference>
<comment type="similarity">
    <text evidence="1">Belongs to the protein kinase superfamily. NEK Ser/Thr protein kinase family. NIMA subfamily.</text>
</comment>
<dbReference type="InterPro" id="IPR008271">
    <property type="entry name" value="Ser/Thr_kinase_AS"/>
</dbReference>
<feature type="domain" description="Protein kinase" evidence="10">
    <location>
        <begin position="61"/>
        <end position="323"/>
    </location>
</feature>